<feature type="coiled-coil region" evidence="1">
    <location>
        <begin position="172"/>
        <end position="203"/>
    </location>
</feature>
<feature type="compositionally biased region" description="Low complexity" evidence="2">
    <location>
        <begin position="18"/>
        <end position="28"/>
    </location>
</feature>
<comment type="caution">
    <text evidence="3">The sequence shown here is derived from an EMBL/GenBank/DDBJ whole genome shotgun (WGS) entry which is preliminary data.</text>
</comment>
<dbReference type="RefSeq" id="WP_282591507.1">
    <property type="nucleotide sequence ID" value="NZ_JAPAAF010000010.1"/>
</dbReference>
<reference evidence="3" key="1">
    <citation type="submission" date="2022-10" db="EMBL/GenBank/DDBJ databases">
        <title>Gaoshiqiia sediminis gen. nov., sp. nov., isolated from coastal sediment.</title>
        <authorList>
            <person name="Yu W.X."/>
            <person name="Mu D.S."/>
            <person name="Du J.Z."/>
            <person name="Liang Y.Q."/>
        </authorList>
    </citation>
    <scope>NUCLEOTIDE SEQUENCE</scope>
    <source>
        <strain evidence="3">A06</strain>
    </source>
</reference>
<feature type="compositionally biased region" description="Acidic residues" evidence="2">
    <location>
        <begin position="79"/>
        <end position="96"/>
    </location>
</feature>
<evidence type="ECO:0000313" key="3">
    <source>
        <dbReference type="EMBL" id="MCW0482904.1"/>
    </source>
</evidence>
<feature type="compositionally biased region" description="Basic and acidic residues" evidence="2">
    <location>
        <begin position="1"/>
        <end position="17"/>
    </location>
</feature>
<protein>
    <submittedName>
        <fullName evidence="3">DUF349 domain-containing protein</fullName>
    </submittedName>
</protein>
<dbReference type="Proteomes" id="UP001163821">
    <property type="component" value="Unassembled WGS sequence"/>
</dbReference>
<feature type="coiled-coil region" evidence="1">
    <location>
        <begin position="614"/>
        <end position="675"/>
    </location>
</feature>
<sequence>MEPKDLKNSTDELKATPEETGAAATPAESQKLEAEQEIAPEASAVTEESISAPEVEVEEEVEPDLTASTDEEPVKAVEPDEAESAGSEDEELDEEAAEAMIAKGKINYSGYTEVELINALRDLISKTKDEDIKDEVDRIKINFYKKHKANVEAEKKAYLEAGGDENEFVPGNAPYEDDLKNLLREYHQLKNDHQKQMEEEKDQNLQIKYDIIEEIKSLVNRKESINKTFQEFRDLQQKWRDTGLVPQSKLKDLWETYHHHVENFYDYIKINKELRDLDLKKNLEAKINLCEKTEELLVEPSIIKAFNILQKYHEQWREIGPVPRDKKDELWERFKAATSIINKKHQEYFDDRKDEQKKNLEAKTALCEKAEEIASMELPNHKDWDDKSRELIELQKVWRTIGFAPKKDNNRIYERFRSACDKFFDAKREFYSQNKELQQNNLQLKADLCIQAEALKDSTDWKKATDEFIRIQKKWKEIGPVPRKQSDAIWKRFRAACDYFFEQKSEHFSTVDHEQDENLRQKKALIEEIKNYTLTKNEDEDLAQMRDFQRRWTEIGHVPFKEKDKIQNEFRDAINLHFDHLKIDDQKRNLLKFKSKMTNFSGSSRGQNKMRFERDKYVTKLKQMENDLALLNNNIGFFANTKNAESLIDDVNKKIQTTQEKIEFLKEKIRIIDEMEDDD</sequence>
<gene>
    <name evidence="3" type="ORF">N2K84_09210</name>
</gene>
<evidence type="ECO:0000313" key="4">
    <source>
        <dbReference type="Proteomes" id="UP001163821"/>
    </source>
</evidence>
<keyword evidence="4" id="KW-1185">Reference proteome</keyword>
<dbReference type="InterPro" id="IPR007139">
    <property type="entry name" value="DUF349"/>
</dbReference>
<accession>A0AA41Y6M1</accession>
<feature type="region of interest" description="Disordered" evidence="2">
    <location>
        <begin position="1"/>
        <end position="96"/>
    </location>
</feature>
<dbReference type="Pfam" id="PF03993">
    <property type="entry name" value="DUF349"/>
    <property type="match status" value="5"/>
</dbReference>
<organism evidence="3 4">
    <name type="scientific">Gaoshiqia sediminis</name>
    <dbReference type="NCBI Taxonomy" id="2986998"/>
    <lineage>
        <taxon>Bacteria</taxon>
        <taxon>Pseudomonadati</taxon>
        <taxon>Bacteroidota</taxon>
        <taxon>Bacteroidia</taxon>
        <taxon>Marinilabiliales</taxon>
        <taxon>Prolixibacteraceae</taxon>
        <taxon>Gaoshiqia</taxon>
    </lineage>
</organism>
<evidence type="ECO:0000256" key="1">
    <source>
        <dbReference type="SAM" id="Coils"/>
    </source>
</evidence>
<name>A0AA41Y6M1_9BACT</name>
<dbReference type="AlphaFoldDB" id="A0AA41Y6M1"/>
<dbReference type="EMBL" id="JAPAAF010000010">
    <property type="protein sequence ID" value="MCW0482904.1"/>
    <property type="molecule type" value="Genomic_DNA"/>
</dbReference>
<proteinExistence type="predicted"/>
<keyword evidence="1" id="KW-0175">Coiled coil</keyword>
<evidence type="ECO:0000256" key="2">
    <source>
        <dbReference type="SAM" id="MobiDB-lite"/>
    </source>
</evidence>